<gene>
    <name evidence="1" type="ORF">Glove_232g130</name>
</gene>
<protein>
    <submittedName>
        <fullName evidence="1">Uncharacterized protein</fullName>
    </submittedName>
</protein>
<proteinExistence type="predicted"/>
<keyword evidence="2" id="KW-1185">Reference proteome</keyword>
<name>A0A397IJI6_9GLOM</name>
<dbReference type="Proteomes" id="UP000266861">
    <property type="component" value="Unassembled WGS sequence"/>
</dbReference>
<organism evidence="1 2">
    <name type="scientific">Diversispora epigaea</name>
    <dbReference type="NCBI Taxonomy" id="1348612"/>
    <lineage>
        <taxon>Eukaryota</taxon>
        <taxon>Fungi</taxon>
        <taxon>Fungi incertae sedis</taxon>
        <taxon>Mucoromycota</taxon>
        <taxon>Glomeromycotina</taxon>
        <taxon>Glomeromycetes</taxon>
        <taxon>Diversisporales</taxon>
        <taxon>Diversisporaceae</taxon>
        <taxon>Diversispora</taxon>
    </lineage>
</organism>
<evidence type="ECO:0000313" key="1">
    <source>
        <dbReference type="EMBL" id="RHZ73193.1"/>
    </source>
</evidence>
<dbReference type="AlphaFoldDB" id="A0A397IJI6"/>
<comment type="caution">
    <text evidence="1">The sequence shown here is derived from an EMBL/GenBank/DDBJ whole genome shotgun (WGS) entry which is preliminary data.</text>
</comment>
<dbReference type="EMBL" id="PQFF01000215">
    <property type="protein sequence ID" value="RHZ73193.1"/>
    <property type="molecule type" value="Genomic_DNA"/>
</dbReference>
<sequence>MCQRMLERRALIKIASLDEVCEAIEGQHLIRKLNERTRLCKVRNCKSESEEFNQRNLKEIPIDQKYKEDHKEALQLCEAAKNLLDNQDLDVETWHEKK</sequence>
<evidence type="ECO:0000313" key="2">
    <source>
        <dbReference type="Proteomes" id="UP000266861"/>
    </source>
</evidence>
<accession>A0A397IJI6</accession>
<reference evidence="1 2" key="1">
    <citation type="submission" date="2018-08" db="EMBL/GenBank/DDBJ databases">
        <title>Genome and evolution of the arbuscular mycorrhizal fungus Diversispora epigaea (formerly Glomus versiforme) and its bacterial endosymbionts.</title>
        <authorList>
            <person name="Sun X."/>
            <person name="Fei Z."/>
            <person name="Harrison M."/>
        </authorList>
    </citation>
    <scope>NUCLEOTIDE SEQUENCE [LARGE SCALE GENOMIC DNA]</scope>
    <source>
        <strain evidence="1 2">IT104</strain>
    </source>
</reference>